<protein>
    <submittedName>
        <fullName evidence="2">Kinase-like protein</fullName>
    </submittedName>
</protein>
<gene>
    <name evidence="2" type="ORF">BJX66DRAFT_300318</name>
</gene>
<comment type="caution">
    <text evidence="2">The sequence shown here is derived from an EMBL/GenBank/DDBJ whole genome shotgun (WGS) entry which is preliminary data.</text>
</comment>
<dbReference type="PANTHER" id="PTHR21310">
    <property type="entry name" value="AMINOGLYCOSIDE PHOSPHOTRANSFERASE-RELATED-RELATED"/>
    <property type="match status" value="1"/>
</dbReference>
<organism evidence="2 3">
    <name type="scientific">Aspergillus keveii</name>
    <dbReference type="NCBI Taxonomy" id="714993"/>
    <lineage>
        <taxon>Eukaryota</taxon>
        <taxon>Fungi</taxon>
        <taxon>Dikarya</taxon>
        <taxon>Ascomycota</taxon>
        <taxon>Pezizomycotina</taxon>
        <taxon>Eurotiomycetes</taxon>
        <taxon>Eurotiomycetidae</taxon>
        <taxon>Eurotiales</taxon>
        <taxon>Aspergillaceae</taxon>
        <taxon>Aspergillus</taxon>
        <taxon>Aspergillus subgen. Nidulantes</taxon>
    </lineage>
</organism>
<feature type="domain" description="Aminoglycoside phosphotransferase" evidence="1">
    <location>
        <begin position="3"/>
        <end position="209"/>
    </location>
</feature>
<proteinExistence type="predicted"/>
<dbReference type="Pfam" id="PF01636">
    <property type="entry name" value="APH"/>
    <property type="match status" value="1"/>
</dbReference>
<accession>A0ABR4GAG3</accession>
<dbReference type="SUPFAM" id="SSF56112">
    <property type="entry name" value="Protein kinase-like (PK-like)"/>
    <property type="match status" value="1"/>
</dbReference>
<dbReference type="InterPro" id="IPR002575">
    <property type="entry name" value="Aminoglycoside_PTrfase"/>
</dbReference>
<keyword evidence="3" id="KW-1185">Reference proteome</keyword>
<dbReference type="InterPro" id="IPR011009">
    <property type="entry name" value="Kinase-like_dom_sf"/>
</dbReference>
<dbReference type="Gene3D" id="3.90.1200.10">
    <property type="match status" value="1"/>
</dbReference>
<dbReference type="PANTHER" id="PTHR21310:SF15">
    <property type="entry name" value="AMINOGLYCOSIDE PHOSPHOTRANSFERASE DOMAIN-CONTAINING PROTEIN"/>
    <property type="match status" value="1"/>
</dbReference>
<dbReference type="Proteomes" id="UP001610563">
    <property type="component" value="Unassembled WGS sequence"/>
</dbReference>
<name>A0ABR4GAG3_9EURO</name>
<evidence type="ECO:0000313" key="2">
    <source>
        <dbReference type="EMBL" id="KAL2796017.1"/>
    </source>
</evidence>
<sequence length="233" mass="26281">MSEAEALMFVAARTRVPVPEVFSAYTIGDVGFILMRKVEGELLSSCIESMTPEGRRVAADQLKMYVRAWRILGSTFLGSVEGGPCPDILFNHPWDYKSTKRFGPFDTLEQYNLGLVKVLRSSRSKSIWYEKEEALKEKILSSTAERTSLIPLGALTHGDLHMGNIIIKDGSITGIVDWGEAGYSLPEREFFAAKRIALDDSWLEMFNHAVPCLPDKYELMDEVDRSMMRYSPI</sequence>
<evidence type="ECO:0000313" key="3">
    <source>
        <dbReference type="Proteomes" id="UP001610563"/>
    </source>
</evidence>
<reference evidence="2 3" key="1">
    <citation type="submission" date="2024-07" db="EMBL/GenBank/DDBJ databases">
        <title>Section-level genome sequencing and comparative genomics of Aspergillus sections Usti and Cavernicolus.</title>
        <authorList>
            <consortium name="Lawrence Berkeley National Laboratory"/>
            <person name="Nybo J.L."/>
            <person name="Vesth T.C."/>
            <person name="Theobald S."/>
            <person name="Frisvad J.C."/>
            <person name="Larsen T.O."/>
            <person name="Kjaerboelling I."/>
            <person name="Rothschild-Mancinelli K."/>
            <person name="Lyhne E.K."/>
            <person name="Kogle M.E."/>
            <person name="Barry K."/>
            <person name="Clum A."/>
            <person name="Na H."/>
            <person name="Ledsgaard L."/>
            <person name="Lin J."/>
            <person name="Lipzen A."/>
            <person name="Kuo A."/>
            <person name="Riley R."/>
            <person name="Mondo S."/>
            <person name="Labutti K."/>
            <person name="Haridas S."/>
            <person name="Pangalinan J."/>
            <person name="Salamov A.A."/>
            <person name="Simmons B.A."/>
            <person name="Magnuson J.K."/>
            <person name="Chen J."/>
            <person name="Drula E."/>
            <person name="Henrissat B."/>
            <person name="Wiebenga A."/>
            <person name="Lubbers R.J."/>
            <person name="Gomes A.C."/>
            <person name="Makela M.R."/>
            <person name="Stajich J."/>
            <person name="Grigoriev I.V."/>
            <person name="Mortensen U.H."/>
            <person name="De Vries R.P."/>
            <person name="Baker S.E."/>
            <person name="Andersen M.R."/>
        </authorList>
    </citation>
    <scope>NUCLEOTIDE SEQUENCE [LARGE SCALE GENOMIC DNA]</scope>
    <source>
        <strain evidence="2 3">CBS 209.92</strain>
    </source>
</reference>
<evidence type="ECO:0000259" key="1">
    <source>
        <dbReference type="Pfam" id="PF01636"/>
    </source>
</evidence>
<dbReference type="EMBL" id="JBFTWV010000029">
    <property type="protein sequence ID" value="KAL2796017.1"/>
    <property type="molecule type" value="Genomic_DNA"/>
</dbReference>
<dbReference type="InterPro" id="IPR051678">
    <property type="entry name" value="AGP_Transferase"/>
</dbReference>